<dbReference type="OrthoDB" id="1448607at2"/>
<sequence length="162" mass="17778">MKKWFFLLPLFLLFFACDKEEVVSGGSAFQFLKNDVFWRTTTYSASIDGDGKLVIIGGLNDEKVILQTASANVKTYFLGVDDASTATYINSLPKQEVLYKTGKGIGSGQIIITEYNKDANTVSGTFAFVAPDNEDVASVEKAVRFKEGVFYKVPITLVSTSK</sequence>
<accession>A0A086AI26</accession>
<reference evidence="2 4" key="2">
    <citation type="submission" date="2016-11" db="EMBL/GenBank/DDBJ databases">
        <title>Whole genomes of Flavobacteriaceae.</title>
        <authorList>
            <person name="Stine C."/>
            <person name="Li C."/>
            <person name="Tadesse D."/>
        </authorList>
    </citation>
    <scope>NUCLEOTIDE SEQUENCE [LARGE SCALE GENOMIC DNA]</scope>
    <source>
        <strain evidence="2 4">ATCC 29551</strain>
    </source>
</reference>
<dbReference type="eggNOG" id="ENOG503284N">
    <property type="taxonomic scope" value="Bacteria"/>
</dbReference>
<evidence type="ECO:0000313" key="1">
    <source>
        <dbReference type="EMBL" id="KFF16340.1"/>
    </source>
</evidence>
<dbReference type="EMBL" id="MUGY01000004">
    <property type="protein sequence ID" value="OXA96643.1"/>
    <property type="molecule type" value="Genomic_DNA"/>
</dbReference>
<proteinExistence type="predicted"/>
<dbReference type="Pfam" id="PF19765">
    <property type="entry name" value="DUF6252"/>
    <property type="match status" value="1"/>
</dbReference>
<organism evidence="1 3">
    <name type="scientific">Flavobacterium hydatis</name>
    <name type="common">Cytophaga aquatilis</name>
    <dbReference type="NCBI Taxonomy" id="991"/>
    <lineage>
        <taxon>Bacteria</taxon>
        <taxon>Pseudomonadati</taxon>
        <taxon>Bacteroidota</taxon>
        <taxon>Flavobacteriia</taxon>
        <taxon>Flavobacteriales</taxon>
        <taxon>Flavobacteriaceae</taxon>
        <taxon>Flavobacterium</taxon>
    </lineage>
</organism>
<name>A0A086AI26_FLAHY</name>
<dbReference type="Proteomes" id="UP000028712">
    <property type="component" value="Unassembled WGS sequence"/>
</dbReference>
<dbReference type="RefSeq" id="WP_035621962.1">
    <property type="nucleotide sequence ID" value="NZ_JBEWQG010000001.1"/>
</dbReference>
<reference evidence="1 3" key="1">
    <citation type="submission" date="2014-07" db="EMBL/GenBank/DDBJ databases">
        <title>Genome of Flavobacterium hydatis DSM 2063.</title>
        <authorList>
            <person name="Pipes S.E."/>
            <person name="Stropko S.J."/>
            <person name="Newman J.D."/>
        </authorList>
    </citation>
    <scope>NUCLEOTIDE SEQUENCE [LARGE SCALE GENOMIC DNA]</scope>
    <source>
        <strain evidence="1 3">DSM 2063</strain>
    </source>
</reference>
<dbReference type="Proteomes" id="UP000198424">
    <property type="component" value="Unassembled WGS sequence"/>
</dbReference>
<evidence type="ECO:0000313" key="2">
    <source>
        <dbReference type="EMBL" id="OXA96643.1"/>
    </source>
</evidence>
<protein>
    <recommendedName>
        <fullName evidence="5">Lipoprotein</fullName>
    </recommendedName>
</protein>
<keyword evidence="4" id="KW-1185">Reference proteome</keyword>
<comment type="caution">
    <text evidence="1">The sequence shown here is derived from an EMBL/GenBank/DDBJ whole genome shotgun (WGS) entry which is preliminary data.</text>
</comment>
<dbReference type="EMBL" id="JPRM01000015">
    <property type="protein sequence ID" value="KFF16340.1"/>
    <property type="molecule type" value="Genomic_DNA"/>
</dbReference>
<dbReference type="AlphaFoldDB" id="A0A086AI26"/>
<dbReference type="PROSITE" id="PS51257">
    <property type="entry name" value="PROKAR_LIPOPROTEIN"/>
    <property type="match status" value="1"/>
</dbReference>
<gene>
    <name evidence="2" type="ORF">B0A62_05110</name>
    <name evidence="1" type="ORF">IW20_11310</name>
</gene>
<evidence type="ECO:0008006" key="5">
    <source>
        <dbReference type="Google" id="ProtNLM"/>
    </source>
</evidence>
<dbReference type="STRING" id="991.IW20_11310"/>
<dbReference type="InterPro" id="IPR046219">
    <property type="entry name" value="DUF6252"/>
</dbReference>
<evidence type="ECO:0000313" key="3">
    <source>
        <dbReference type="Proteomes" id="UP000028712"/>
    </source>
</evidence>
<evidence type="ECO:0000313" key="4">
    <source>
        <dbReference type="Proteomes" id="UP000198424"/>
    </source>
</evidence>